<organism evidence="2 3">
    <name type="scientific">Streptosporangium fragile</name>
    <dbReference type="NCBI Taxonomy" id="46186"/>
    <lineage>
        <taxon>Bacteria</taxon>
        <taxon>Bacillati</taxon>
        <taxon>Actinomycetota</taxon>
        <taxon>Actinomycetes</taxon>
        <taxon>Streptosporangiales</taxon>
        <taxon>Streptosporangiaceae</taxon>
        <taxon>Streptosporangium</taxon>
    </lineage>
</organism>
<name>A0ABN3W185_9ACTN</name>
<gene>
    <name evidence="2" type="ORF">GCM10010517_44230</name>
</gene>
<dbReference type="Proteomes" id="UP001500831">
    <property type="component" value="Unassembled WGS sequence"/>
</dbReference>
<protein>
    <recommendedName>
        <fullName evidence="1">DUF7825 domain-containing protein</fullName>
    </recommendedName>
</protein>
<evidence type="ECO:0000259" key="1">
    <source>
        <dbReference type="Pfam" id="PF25149"/>
    </source>
</evidence>
<evidence type="ECO:0000313" key="2">
    <source>
        <dbReference type="EMBL" id="GAA2881327.1"/>
    </source>
</evidence>
<dbReference type="EMBL" id="BAAAVI010000032">
    <property type="protein sequence ID" value="GAA2881327.1"/>
    <property type="molecule type" value="Genomic_DNA"/>
</dbReference>
<accession>A0ABN3W185</accession>
<dbReference type="RefSeq" id="WP_344974660.1">
    <property type="nucleotide sequence ID" value="NZ_BAAAVI010000032.1"/>
</dbReference>
<comment type="caution">
    <text evidence="2">The sequence shown here is derived from an EMBL/GenBank/DDBJ whole genome shotgun (WGS) entry which is preliminary data.</text>
</comment>
<keyword evidence="3" id="KW-1185">Reference proteome</keyword>
<dbReference type="InterPro" id="IPR056727">
    <property type="entry name" value="DUF7825"/>
</dbReference>
<dbReference type="Pfam" id="PF25149">
    <property type="entry name" value="DUF7825"/>
    <property type="match status" value="1"/>
</dbReference>
<proteinExistence type="predicted"/>
<evidence type="ECO:0000313" key="3">
    <source>
        <dbReference type="Proteomes" id="UP001500831"/>
    </source>
</evidence>
<sequence length="886" mass="95422">MNPWHEVRKQLETGTDDTGLLAFVTGLTDTERKAVAAQLPGYLAERVRGGGPSQWEVINRAHVFRMVGAACLSGAAQVAAWLHRRELREPDAPRADAERVLRAIRGRKDEWRRDLAHRLVAGLRPGTRRGRNPDGEPGWELAAILVIETGIEPPGNDASVAGWVWDLHHRLGRGAPIDVVRDHPLLDVMVPRLFQAEGVALALTHDWRDAGQDRPSVIGALASLAAEGRVDRRGLLDGCTTRFLTDGQSRDVEPFVTLWNLLRPALDEIPLVDLVRVLPVAASPLAQLAAHELRRVDDAAGLDGDLFAEAVGALAFRAEKKYVTIALRWIAGAAPERADGCLAALALVFGQDAPALCDRAVRLALKLAPHASPTAADVIREAAATLPANLLAQIAGAFGEVAPALPEPPVPGVLRPRAALPKLPPPIASAAELAGKFSTGWISYRPMEIEWILAALVEFAHRDRAAIAEALRPWWEERWGRWGYTSYSYVDTSIANNPCSLLSHCALAIVSPAHSVRCSAQLTEYLAENAVYSTLLDGWVRDRLREVIALLESGRTMPTLLATPTSPNGQIDAGTLVGRLELLGDDEPLPLDFCQALLRLPRSVEPEVLARAERLTSAAGRRLAAWLRDGGLADPDMTYGMAAMMRTVSYQNYVRVPALHARMAPPAQDLPEAIRDLCVLEPKEYWAGHSDDMSWWPAIMPSHREVIAAHVLECLAVSIPSNRVQVKVLTALVQGEGPVGRATASAIAAALGHKKPDQRAQAVKAAKILAARGELDGADVGWALGHLIRAGFVKLNRVTPALEELALSGAHRETWATLAETLPALLPEAGERPLAGLADLLAVAVTAATLAEARGEVPGLSGVAARKGGSRLLGEARRLRWTISTT</sequence>
<reference evidence="2 3" key="1">
    <citation type="journal article" date="2019" name="Int. J. Syst. Evol. Microbiol.">
        <title>The Global Catalogue of Microorganisms (GCM) 10K type strain sequencing project: providing services to taxonomists for standard genome sequencing and annotation.</title>
        <authorList>
            <consortium name="The Broad Institute Genomics Platform"/>
            <consortium name="The Broad Institute Genome Sequencing Center for Infectious Disease"/>
            <person name="Wu L."/>
            <person name="Ma J."/>
        </authorList>
    </citation>
    <scope>NUCLEOTIDE SEQUENCE [LARGE SCALE GENOMIC DNA]</scope>
    <source>
        <strain evidence="2 3">JCM 6242</strain>
    </source>
</reference>
<feature type="domain" description="DUF7825" evidence="1">
    <location>
        <begin position="666"/>
        <end position="841"/>
    </location>
</feature>